<proteinExistence type="predicted"/>
<accession>A0A4Q2JEE3</accession>
<keyword evidence="2" id="KW-1185">Reference proteome</keyword>
<organism evidence="1 2">
    <name type="scientific">Agromyces binzhouensis</name>
    <dbReference type="NCBI Taxonomy" id="1817495"/>
    <lineage>
        <taxon>Bacteria</taxon>
        <taxon>Bacillati</taxon>
        <taxon>Actinomycetota</taxon>
        <taxon>Actinomycetes</taxon>
        <taxon>Micrococcales</taxon>
        <taxon>Microbacteriaceae</taxon>
        <taxon>Agromyces</taxon>
    </lineage>
</organism>
<dbReference type="RefSeq" id="WP_129235691.1">
    <property type="nucleotide sequence ID" value="NZ_SDPL01000409.1"/>
</dbReference>
<sequence length="131" mass="14368">MGEYAEYLGIYDADGGVRGDLAYIVGHLLGTRECALCDITHTWRRKPEWDAMVLRVGVPFTLRHRNEVTDAGASAALADAGLPVVLGRDTAGTWHPVLRRADLERAQGSVEEFERLLLAARDDQSSRSSST</sequence>
<evidence type="ECO:0000313" key="2">
    <source>
        <dbReference type="Proteomes" id="UP000292881"/>
    </source>
</evidence>
<name>A0A4Q2JEE3_9MICO</name>
<dbReference type="EMBL" id="SDPL01000409">
    <property type="protein sequence ID" value="RXZ44098.1"/>
    <property type="molecule type" value="Genomic_DNA"/>
</dbReference>
<protein>
    <submittedName>
        <fullName evidence="1">Uncharacterized protein</fullName>
    </submittedName>
</protein>
<comment type="caution">
    <text evidence="1">The sequence shown here is derived from an EMBL/GenBank/DDBJ whole genome shotgun (WGS) entry which is preliminary data.</text>
</comment>
<evidence type="ECO:0000313" key="1">
    <source>
        <dbReference type="EMBL" id="RXZ44098.1"/>
    </source>
</evidence>
<dbReference type="OrthoDB" id="4724472at2"/>
<reference evidence="1 2" key="1">
    <citation type="submission" date="2019-01" db="EMBL/GenBank/DDBJ databases">
        <authorList>
            <person name="Li J."/>
        </authorList>
    </citation>
    <scope>NUCLEOTIDE SEQUENCE [LARGE SCALE GENOMIC DNA]</scope>
    <source>
        <strain evidence="1 2">CGMCC 4.7180</strain>
    </source>
</reference>
<dbReference type="AlphaFoldDB" id="A0A4Q2JEE3"/>
<dbReference type="Proteomes" id="UP000292881">
    <property type="component" value="Unassembled WGS sequence"/>
</dbReference>
<gene>
    <name evidence="1" type="ORF">ESO86_14950</name>
</gene>